<feature type="transmembrane region" description="Helical" evidence="2">
    <location>
        <begin position="188"/>
        <end position="209"/>
    </location>
</feature>
<dbReference type="GO" id="GO:0044877">
    <property type="term" value="F:protein-containing complex binding"/>
    <property type="evidence" value="ECO:0007669"/>
    <property type="project" value="TreeGrafter"/>
</dbReference>
<keyword evidence="2" id="KW-0472">Membrane</keyword>
<feature type="compositionally biased region" description="Basic and acidic residues" evidence="1">
    <location>
        <begin position="1"/>
        <end position="15"/>
    </location>
</feature>
<organism evidence="3 4">
    <name type="scientific">Globodera rostochiensis</name>
    <name type="common">Golden nematode worm</name>
    <name type="synonym">Heterodera rostochiensis</name>
    <dbReference type="NCBI Taxonomy" id="31243"/>
    <lineage>
        <taxon>Eukaryota</taxon>
        <taxon>Metazoa</taxon>
        <taxon>Ecdysozoa</taxon>
        <taxon>Nematoda</taxon>
        <taxon>Chromadorea</taxon>
        <taxon>Rhabditida</taxon>
        <taxon>Tylenchina</taxon>
        <taxon>Tylenchomorpha</taxon>
        <taxon>Tylenchoidea</taxon>
        <taxon>Heteroderidae</taxon>
        <taxon>Heteroderinae</taxon>
        <taxon>Globodera</taxon>
    </lineage>
</organism>
<dbReference type="AlphaFoldDB" id="A0A914GS35"/>
<evidence type="ECO:0000313" key="4">
    <source>
        <dbReference type="WBParaSite" id="Gr19_v10_g10882.t1"/>
    </source>
</evidence>
<keyword evidence="2" id="KW-1133">Transmembrane helix</keyword>
<keyword evidence="2" id="KW-0812">Transmembrane</keyword>
<evidence type="ECO:0000313" key="3">
    <source>
        <dbReference type="Proteomes" id="UP000887572"/>
    </source>
</evidence>
<keyword evidence="3" id="KW-1185">Reference proteome</keyword>
<dbReference type="PANTHER" id="PTHR45638">
    <property type="entry name" value="CYCLIC NUCLEOTIDE-GATED CATION CHANNEL SUBUNIT A"/>
    <property type="match status" value="1"/>
</dbReference>
<dbReference type="PANTHER" id="PTHR45638:SF11">
    <property type="entry name" value="CYCLIC NUCLEOTIDE-GATED CATION CHANNEL SUBUNIT A"/>
    <property type="match status" value="1"/>
</dbReference>
<dbReference type="InterPro" id="IPR050866">
    <property type="entry name" value="CNG_cation_channel"/>
</dbReference>
<feature type="region of interest" description="Disordered" evidence="1">
    <location>
        <begin position="1"/>
        <end position="43"/>
    </location>
</feature>
<name>A0A914GS35_GLORO</name>
<evidence type="ECO:0000256" key="1">
    <source>
        <dbReference type="SAM" id="MobiDB-lite"/>
    </source>
</evidence>
<dbReference type="Proteomes" id="UP000887572">
    <property type="component" value="Unplaced"/>
</dbReference>
<dbReference type="GO" id="GO:0030553">
    <property type="term" value="F:cGMP binding"/>
    <property type="evidence" value="ECO:0007669"/>
    <property type="project" value="TreeGrafter"/>
</dbReference>
<feature type="transmembrane region" description="Helical" evidence="2">
    <location>
        <begin position="221"/>
        <end position="240"/>
    </location>
</feature>
<proteinExistence type="predicted"/>
<dbReference type="GO" id="GO:0017071">
    <property type="term" value="C:intracellular cyclic nucleotide activated cation channel complex"/>
    <property type="evidence" value="ECO:0007669"/>
    <property type="project" value="TreeGrafter"/>
</dbReference>
<feature type="compositionally biased region" description="Polar residues" evidence="1">
    <location>
        <begin position="95"/>
        <end position="105"/>
    </location>
</feature>
<protein>
    <submittedName>
        <fullName evidence="4">Ion transport domain-containing protein</fullName>
    </submittedName>
</protein>
<dbReference type="GO" id="GO:0005222">
    <property type="term" value="F:intracellularly cAMP-activated cation channel activity"/>
    <property type="evidence" value="ECO:0007669"/>
    <property type="project" value="TreeGrafter"/>
</dbReference>
<dbReference type="GO" id="GO:0005223">
    <property type="term" value="F:intracellularly cGMP-activated cation channel activity"/>
    <property type="evidence" value="ECO:0007669"/>
    <property type="project" value="TreeGrafter"/>
</dbReference>
<accession>A0A914GS35</accession>
<sequence length="292" mass="33629">MYKQMRESESEESGKYSHPINKGGNKMAGLQSQQPSRFKSDNDQLKPDQLLLKLDQTHPHSGWTQLANRIEEAVVKNLEPPAADKENANIGINKPCSSAENSPQNPRMKFKTIAKGLSLMSRVRAADTALEREQHAFFTKYGISTSDGVQQEEYASDLSNNVRVFDWNGISINEFFRQKFVVDPYTDYYYRWMGVVTLAYCYNLLLIVYRCVFIDKESASLTCLIVFIFFDIIFDIVYVIDSFVRARTGYLDQGLLVRDVAKIKRRYMKNKMRWVDLINNKSMLSIQPPDPA</sequence>
<reference evidence="4" key="1">
    <citation type="submission" date="2022-11" db="UniProtKB">
        <authorList>
            <consortium name="WormBaseParasite"/>
        </authorList>
    </citation>
    <scope>IDENTIFICATION</scope>
</reference>
<evidence type="ECO:0000256" key="2">
    <source>
        <dbReference type="SAM" id="Phobius"/>
    </source>
</evidence>
<dbReference type="GO" id="GO:0005886">
    <property type="term" value="C:plasma membrane"/>
    <property type="evidence" value="ECO:0007669"/>
    <property type="project" value="TreeGrafter"/>
</dbReference>
<dbReference type="SUPFAM" id="SSF81324">
    <property type="entry name" value="Voltage-gated potassium channels"/>
    <property type="match status" value="1"/>
</dbReference>
<dbReference type="WBParaSite" id="Gr19_v10_g10882.t1">
    <property type="protein sequence ID" value="Gr19_v10_g10882.t1"/>
    <property type="gene ID" value="Gr19_v10_g10882"/>
</dbReference>
<feature type="region of interest" description="Disordered" evidence="1">
    <location>
        <begin position="85"/>
        <end position="105"/>
    </location>
</feature>